<keyword evidence="3" id="KW-1185">Reference proteome</keyword>
<sequence>MSIGGMRPSPSQDLQSLADPAAFLAALRRLKNDSGLSYRKLEARAAAAGDVLPRSTAFTLLHREIAPDPDQLAALVRACGDGDRVAEWLAVRDRIVWKEAVPPQDRTVPRPARESGTGVALRFPGGGTRLTLAVSVAVALIAGVGTAVLLHRHNRAPSAQTTAAPTVSPAPRAGFTLFEGRSRGGSTAASVGYRYWDTRDGWYGIEYVVPHSRDLREGRRDGWGGTLRMHYEDRHGSHVTSLTVNTDGHPDVGQDSVRYGLKNVWFDVCDSGQPDRLRGCQRLRMAR</sequence>
<protein>
    <recommendedName>
        <fullName evidence="4">XRE family transcriptional regulator</fullName>
    </recommendedName>
</protein>
<accession>D5SMC3</accession>
<gene>
    <name evidence="2" type="ORF">SCLAV_p1585</name>
</gene>
<evidence type="ECO:0000256" key="1">
    <source>
        <dbReference type="SAM" id="Phobius"/>
    </source>
</evidence>
<evidence type="ECO:0008006" key="4">
    <source>
        <dbReference type="Google" id="ProtNLM"/>
    </source>
</evidence>
<keyword evidence="2" id="KW-0614">Plasmid</keyword>
<dbReference type="EMBL" id="CM000914">
    <property type="protein sequence ID" value="EFG05066.2"/>
    <property type="molecule type" value="Genomic_DNA"/>
</dbReference>
<keyword evidence="1" id="KW-1133">Transmembrane helix</keyword>
<proteinExistence type="predicted"/>
<name>D5SMC3_STRCL</name>
<keyword evidence="1" id="KW-0812">Transmembrane</keyword>
<geneLocation type="plasmid" evidence="2 3">
    <name>pSCL4</name>
</geneLocation>
<reference evidence="2 3" key="1">
    <citation type="journal article" date="2010" name="Genome Biol. Evol.">
        <title>The sequence of a 1.8-mb bacterial linear plasmid reveals a rich evolutionary reservoir of secondary metabolic pathways.</title>
        <authorList>
            <person name="Medema M.H."/>
            <person name="Trefzer A."/>
            <person name="Kovalchuk A."/>
            <person name="van den Berg M."/>
            <person name="Mueller U."/>
            <person name="Heijne W."/>
            <person name="Wu L."/>
            <person name="Alam M.T."/>
            <person name="Ronning C.M."/>
            <person name="Nierman W.C."/>
            <person name="Bovenberg R.A.L."/>
            <person name="Breitling R."/>
            <person name="Takano E."/>
        </authorList>
    </citation>
    <scope>NUCLEOTIDE SEQUENCE [LARGE SCALE GENOMIC DNA]</scope>
    <source>
        <strain evidence="3">ATCC 27064 / DSM 738 / JCM 4710 / NBRC 13307 / NCIMB 12785 / NRRL 3585 / VKM Ac-602</strain>
        <plasmid evidence="2">pSCL4</plasmid>
    </source>
</reference>
<dbReference type="eggNOG" id="COG3409">
    <property type="taxonomic scope" value="Bacteria"/>
</dbReference>
<evidence type="ECO:0000313" key="2">
    <source>
        <dbReference type="EMBL" id="EFG05066.2"/>
    </source>
</evidence>
<dbReference type="Proteomes" id="UP000002357">
    <property type="component" value="Plasmid pSCL4"/>
</dbReference>
<feature type="transmembrane region" description="Helical" evidence="1">
    <location>
        <begin position="130"/>
        <end position="150"/>
    </location>
</feature>
<evidence type="ECO:0000313" key="3">
    <source>
        <dbReference type="Proteomes" id="UP000002357"/>
    </source>
</evidence>
<keyword evidence="1" id="KW-0472">Membrane</keyword>
<organism evidence="2 3">
    <name type="scientific">Streptomyces clavuligerus</name>
    <dbReference type="NCBI Taxonomy" id="1901"/>
    <lineage>
        <taxon>Bacteria</taxon>
        <taxon>Bacillati</taxon>
        <taxon>Actinomycetota</taxon>
        <taxon>Actinomycetes</taxon>
        <taxon>Kitasatosporales</taxon>
        <taxon>Streptomycetaceae</taxon>
        <taxon>Streptomyces</taxon>
    </lineage>
</organism>
<dbReference type="AlphaFoldDB" id="D5SMC3"/>